<dbReference type="NCBIfam" id="TIGR00753">
    <property type="entry name" value="undec_PP_bacA"/>
    <property type="match status" value="1"/>
</dbReference>
<keyword evidence="8 17" id="KW-0133">Cell shape</keyword>
<evidence type="ECO:0000256" key="13">
    <source>
        <dbReference type="ARBA" id="ARBA00023316"/>
    </source>
</evidence>
<dbReference type="Pfam" id="PF02673">
    <property type="entry name" value="BacA"/>
    <property type="match status" value="1"/>
</dbReference>
<comment type="function">
    <text evidence="17">Catalyzes the dephosphorylation of undecaprenyl diphosphate (UPP). Confers resistance to bacitracin.</text>
</comment>
<reference evidence="19" key="1">
    <citation type="journal article" date="2011" name="BMC Genomics">
        <title>Complete genome sequence of the filamentous anoxygenic phototrophic bacterium Chloroflexus aurantiacus.</title>
        <authorList>
            <person name="Tang K.H."/>
            <person name="Barry K."/>
            <person name="Chertkov O."/>
            <person name="Dalin E."/>
            <person name="Han C.S."/>
            <person name="Hauser L.J."/>
            <person name="Honchak B.M."/>
            <person name="Karbach L.E."/>
            <person name="Land M.L."/>
            <person name="Lapidus A."/>
            <person name="Larimer F.W."/>
            <person name="Mikhailova N."/>
            <person name="Pitluck S."/>
            <person name="Pierson B.K."/>
            <person name="Blankenship R.E."/>
        </authorList>
    </citation>
    <scope>NUCLEOTIDE SEQUENCE [LARGE SCALE GENOMIC DNA]</scope>
    <source>
        <strain evidence="19">ATCC 29366 / DSM 635 / J-10-fl</strain>
    </source>
</reference>
<dbReference type="GO" id="GO:0009252">
    <property type="term" value="P:peptidoglycan biosynthetic process"/>
    <property type="evidence" value="ECO:0007669"/>
    <property type="project" value="UniProtKB-KW"/>
</dbReference>
<feature type="transmembrane region" description="Helical" evidence="17">
    <location>
        <begin position="143"/>
        <end position="165"/>
    </location>
</feature>
<evidence type="ECO:0000256" key="1">
    <source>
        <dbReference type="ARBA" id="ARBA00004651"/>
    </source>
</evidence>
<sequence>MRVQSITLPRSGLFIGFSVLLAFSLLITVPANPDWWQIVVLGIVQGITEWLPISSTAHLLLISELLNYQGSIGGTFEIAIQFGTVCSVLIFYWRDLLTQANAVIGRGDTLTVTTARTLWLGIIIAFVPAAAVGLLARDFIKAVLFESPLLMATTLIIGGFIFLWIEWNGTRQTQTTATVDFSNVSYRRALIVGIAQTFALIPGVSRSGASIVGGLLAGFDRATATAFSFYLAIPTLGLATLVDLIGSLDQIQSGDWGRLLLGATVAMIVGYGCIGWLLRYIATHNFTLFGYYRIIAGVLIIGAVALGIL</sequence>
<dbReference type="eggNOG" id="COG1968">
    <property type="taxonomic scope" value="Bacteria"/>
</dbReference>
<dbReference type="PANTHER" id="PTHR30622:SF3">
    <property type="entry name" value="UNDECAPRENYL-DIPHOSPHATASE"/>
    <property type="match status" value="1"/>
</dbReference>
<keyword evidence="9 17" id="KW-0573">Peptidoglycan synthesis</keyword>
<feature type="transmembrane region" description="Helical" evidence="17">
    <location>
        <begin position="226"/>
        <end position="247"/>
    </location>
</feature>
<protein>
    <recommendedName>
        <fullName evidence="4 17">Undecaprenyl-diphosphatase</fullName>
        <ecNumber evidence="3 17">3.6.1.27</ecNumber>
    </recommendedName>
    <alternativeName>
        <fullName evidence="15 17">Bacitracin resistance protein</fullName>
    </alternativeName>
    <alternativeName>
        <fullName evidence="14 17">Undecaprenyl pyrophosphate phosphatase</fullName>
    </alternativeName>
</protein>
<keyword evidence="12 17" id="KW-0046">Antibiotic resistance</keyword>
<dbReference type="EMBL" id="CP000909">
    <property type="protein sequence ID" value="ABY36981.1"/>
    <property type="molecule type" value="Genomic_DNA"/>
</dbReference>
<comment type="similarity">
    <text evidence="2 17">Belongs to the UppP family.</text>
</comment>
<dbReference type="GO" id="GO:0016301">
    <property type="term" value="F:kinase activity"/>
    <property type="evidence" value="ECO:0007669"/>
    <property type="project" value="UniProtKB-KW"/>
</dbReference>
<dbReference type="HAMAP" id="MF_01006">
    <property type="entry name" value="Undec_diphosphatase"/>
    <property type="match status" value="1"/>
</dbReference>
<keyword evidence="7 17" id="KW-0378">Hydrolase</keyword>
<evidence type="ECO:0000256" key="11">
    <source>
        <dbReference type="ARBA" id="ARBA00023136"/>
    </source>
</evidence>
<keyword evidence="18" id="KW-0808">Transferase</keyword>
<evidence type="ECO:0000256" key="5">
    <source>
        <dbReference type="ARBA" id="ARBA00022475"/>
    </source>
</evidence>
<evidence type="ECO:0000256" key="7">
    <source>
        <dbReference type="ARBA" id="ARBA00022801"/>
    </source>
</evidence>
<keyword evidence="11 17" id="KW-0472">Membrane</keyword>
<comment type="catalytic activity">
    <reaction evidence="16 17">
        <text>di-trans,octa-cis-undecaprenyl diphosphate + H2O = di-trans,octa-cis-undecaprenyl phosphate + phosphate + H(+)</text>
        <dbReference type="Rhea" id="RHEA:28094"/>
        <dbReference type="ChEBI" id="CHEBI:15377"/>
        <dbReference type="ChEBI" id="CHEBI:15378"/>
        <dbReference type="ChEBI" id="CHEBI:43474"/>
        <dbReference type="ChEBI" id="CHEBI:58405"/>
        <dbReference type="ChEBI" id="CHEBI:60392"/>
        <dbReference type="EC" id="3.6.1.27"/>
    </reaction>
</comment>
<keyword evidence="19" id="KW-1185">Reference proteome</keyword>
<dbReference type="HOGENOM" id="CLU_060296_2_0_0"/>
<evidence type="ECO:0000256" key="4">
    <source>
        <dbReference type="ARBA" id="ARBA00021581"/>
    </source>
</evidence>
<evidence type="ECO:0000256" key="12">
    <source>
        <dbReference type="ARBA" id="ARBA00023251"/>
    </source>
</evidence>
<dbReference type="STRING" id="324602.Caur_3803"/>
<dbReference type="AlphaFoldDB" id="A9WCL9"/>
<dbReference type="GO" id="GO:0008360">
    <property type="term" value="P:regulation of cell shape"/>
    <property type="evidence" value="ECO:0007669"/>
    <property type="project" value="UniProtKB-KW"/>
</dbReference>
<dbReference type="EC" id="3.6.1.27" evidence="3 17"/>
<gene>
    <name evidence="17" type="primary">uppP</name>
    <name evidence="18" type="ordered locus">Caur_3803</name>
</gene>
<keyword evidence="13 17" id="KW-0961">Cell wall biogenesis/degradation</keyword>
<dbReference type="Proteomes" id="UP000002008">
    <property type="component" value="Chromosome"/>
</dbReference>
<keyword evidence="5 17" id="KW-1003">Cell membrane</keyword>
<evidence type="ECO:0000256" key="6">
    <source>
        <dbReference type="ARBA" id="ARBA00022692"/>
    </source>
</evidence>
<dbReference type="GO" id="GO:0005886">
    <property type="term" value="C:plasma membrane"/>
    <property type="evidence" value="ECO:0000318"/>
    <property type="project" value="GO_Central"/>
</dbReference>
<feature type="transmembrane region" description="Helical" evidence="17">
    <location>
        <begin position="259"/>
        <end position="278"/>
    </location>
</feature>
<evidence type="ECO:0000256" key="14">
    <source>
        <dbReference type="ARBA" id="ARBA00032707"/>
    </source>
</evidence>
<evidence type="ECO:0000256" key="9">
    <source>
        <dbReference type="ARBA" id="ARBA00022984"/>
    </source>
</evidence>
<dbReference type="GO" id="GO:0046677">
    <property type="term" value="P:response to antibiotic"/>
    <property type="evidence" value="ECO:0007669"/>
    <property type="project" value="UniProtKB-UniRule"/>
</dbReference>
<evidence type="ECO:0000256" key="17">
    <source>
        <dbReference type="HAMAP-Rule" id="MF_01006"/>
    </source>
</evidence>
<dbReference type="GO" id="GO:0050380">
    <property type="term" value="F:undecaprenyl-diphosphatase activity"/>
    <property type="evidence" value="ECO:0000318"/>
    <property type="project" value="GO_Central"/>
</dbReference>
<feature type="transmembrane region" description="Helical" evidence="17">
    <location>
        <begin position="12"/>
        <end position="29"/>
    </location>
</feature>
<feature type="transmembrane region" description="Helical" evidence="17">
    <location>
        <begin position="35"/>
        <end position="62"/>
    </location>
</feature>
<feature type="transmembrane region" description="Helical" evidence="17">
    <location>
        <begin position="290"/>
        <end position="308"/>
    </location>
</feature>
<keyword evidence="10 17" id="KW-1133">Transmembrane helix</keyword>
<evidence type="ECO:0000256" key="2">
    <source>
        <dbReference type="ARBA" id="ARBA00010621"/>
    </source>
</evidence>
<evidence type="ECO:0000313" key="18">
    <source>
        <dbReference type="EMBL" id="ABY36981.1"/>
    </source>
</evidence>
<proteinExistence type="inferred from homology"/>
<evidence type="ECO:0000256" key="8">
    <source>
        <dbReference type="ARBA" id="ARBA00022960"/>
    </source>
</evidence>
<dbReference type="FunCoup" id="A9WCL9">
    <property type="interactions" value="337"/>
</dbReference>
<dbReference type="NCBIfam" id="NF001389">
    <property type="entry name" value="PRK00281.1-2"/>
    <property type="match status" value="1"/>
</dbReference>
<comment type="subcellular location">
    <subcellularLocation>
        <location evidence="1 17">Cell membrane</location>
        <topology evidence="1 17">Multi-pass membrane protein</topology>
    </subcellularLocation>
</comment>
<evidence type="ECO:0000256" key="16">
    <source>
        <dbReference type="ARBA" id="ARBA00047594"/>
    </source>
</evidence>
<evidence type="ECO:0000256" key="15">
    <source>
        <dbReference type="ARBA" id="ARBA00032932"/>
    </source>
</evidence>
<evidence type="ECO:0000313" key="19">
    <source>
        <dbReference type="Proteomes" id="UP000002008"/>
    </source>
</evidence>
<comment type="miscellaneous">
    <text evidence="17">Bacitracin is thought to be involved in the inhibition of peptidoglycan synthesis by sequestering undecaprenyl diphosphate, thereby reducing the pool of lipid carrier available.</text>
</comment>
<evidence type="ECO:0000256" key="10">
    <source>
        <dbReference type="ARBA" id="ARBA00022989"/>
    </source>
</evidence>
<keyword evidence="18" id="KW-0418">Kinase</keyword>
<organism evidence="18 19">
    <name type="scientific">Chloroflexus aurantiacus (strain ATCC 29366 / DSM 635 / J-10-fl)</name>
    <dbReference type="NCBI Taxonomy" id="324602"/>
    <lineage>
        <taxon>Bacteria</taxon>
        <taxon>Bacillati</taxon>
        <taxon>Chloroflexota</taxon>
        <taxon>Chloroflexia</taxon>
        <taxon>Chloroflexales</taxon>
        <taxon>Chloroflexineae</taxon>
        <taxon>Chloroflexaceae</taxon>
        <taxon>Chloroflexus</taxon>
    </lineage>
</organism>
<dbReference type="GO" id="GO:0000270">
    <property type="term" value="P:peptidoglycan metabolic process"/>
    <property type="evidence" value="ECO:0000318"/>
    <property type="project" value="GO_Central"/>
</dbReference>
<dbReference type="PATRIC" id="fig|324602.8.peg.4269"/>
<keyword evidence="6 17" id="KW-0812">Transmembrane</keyword>
<dbReference type="GO" id="GO:0071555">
    <property type="term" value="P:cell wall organization"/>
    <property type="evidence" value="ECO:0007669"/>
    <property type="project" value="UniProtKB-KW"/>
</dbReference>
<feature type="transmembrane region" description="Helical" evidence="17">
    <location>
        <begin position="74"/>
        <end position="93"/>
    </location>
</feature>
<accession>A9WCL9</accession>
<dbReference type="InterPro" id="IPR003824">
    <property type="entry name" value="UppP"/>
</dbReference>
<name>A9WCL9_CHLAA</name>
<dbReference type="RefSeq" id="WP_012259634.1">
    <property type="nucleotide sequence ID" value="NC_010175.1"/>
</dbReference>
<dbReference type="PANTHER" id="PTHR30622">
    <property type="entry name" value="UNDECAPRENYL-DIPHOSPHATASE"/>
    <property type="match status" value="1"/>
</dbReference>
<evidence type="ECO:0000256" key="3">
    <source>
        <dbReference type="ARBA" id="ARBA00012374"/>
    </source>
</evidence>
<feature type="transmembrane region" description="Helical" evidence="17">
    <location>
        <begin position="118"/>
        <end position="136"/>
    </location>
</feature>
<dbReference type="KEGG" id="cau:Caur_3803"/>
<dbReference type="EnsemblBacteria" id="ABY36981">
    <property type="protein sequence ID" value="ABY36981"/>
    <property type="gene ID" value="Caur_3803"/>
</dbReference>
<dbReference type="InParanoid" id="A9WCL9"/>